<keyword evidence="2" id="KW-0808">Transferase</keyword>
<protein>
    <submittedName>
        <fullName evidence="2">Methionine aminotransferase</fullName>
    </submittedName>
</protein>
<proteinExistence type="predicted"/>
<comment type="caution">
    <text evidence="2">The sequence shown here is derived from an EMBL/GenBank/DDBJ whole genome shotgun (WGS) entry which is preliminary data.</text>
</comment>
<name>A0A3M5WXV2_PSEAP</name>
<organism evidence="2 3">
    <name type="scientific">Pseudomonas syringae pv. aptata</name>
    <dbReference type="NCBI Taxonomy" id="83167"/>
    <lineage>
        <taxon>Bacteria</taxon>
        <taxon>Pseudomonadati</taxon>
        <taxon>Pseudomonadota</taxon>
        <taxon>Gammaproteobacteria</taxon>
        <taxon>Pseudomonadales</taxon>
        <taxon>Pseudomonadaceae</taxon>
        <taxon>Pseudomonas</taxon>
        <taxon>Pseudomonas syringae</taxon>
    </lineage>
</organism>
<dbReference type="GO" id="GO:0030170">
    <property type="term" value="F:pyridoxal phosphate binding"/>
    <property type="evidence" value="ECO:0007669"/>
    <property type="project" value="InterPro"/>
</dbReference>
<sequence>MELAGGRCVPVQLDARDFSIDWQKLTDALSPRTRMIILNGPHNPSGR</sequence>
<dbReference type="GO" id="GO:0008483">
    <property type="term" value="F:transaminase activity"/>
    <property type="evidence" value="ECO:0007669"/>
    <property type="project" value="UniProtKB-KW"/>
</dbReference>
<dbReference type="AlphaFoldDB" id="A0A3M5WXV2"/>
<accession>A0A3M5WXV2</accession>
<keyword evidence="2" id="KW-0032">Aminotransferase</keyword>
<dbReference type="EMBL" id="RBUF01000229">
    <property type="protein sequence ID" value="RMU75316.1"/>
    <property type="molecule type" value="Genomic_DNA"/>
</dbReference>
<dbReference type="Gene3D" id="3.40.640.10">
    <property type="entry name" value="Type I PLP-dependent aspartate aminotransferase-like (Major domain)"/>
    <property type="match status" value="1"/>
</dbReference>
<dbReference type="InterPro" id="IPR015424">
    <property type="entry name" value="PyrdxlP-dep_Trfase"/>
</dbReference>
<evidence type="ECO:0000259" key="1">
    <source>
        <dbReference type="Pfam" id="PF00155"/>
    </source>
</evidence>
<dbReference type="Proteomes" id="UP000274315">
    <property type="component" value="Unassembled WGS sequence"/>
</dbReference>
<gene>
    <name evidence="2" type="ORF">ALP24_04604</name>
</gene>
<dbReference type="Pfam" id="PF00155">
    <property type="entry name" value="Aminotran_1_2"/>
    <property type="match status" value="1"/>
</dbReference>
<dbReference type="InterPro" id="IPR015421">
    <property type="entry name" value="PyrdxlP-dep_Trfase_major"/>
</dbReference>
<evidence type="ECO:0000313" key="2">
    <source>
        <dbReference type="EMBL" id="RMU75316.1"/>
    </source>
</evidence>
<dbReference type="SUPFAM" id="SSF53383">
    <property type="entry name" value="PLP-dependent transferases"/>
    <property type="match status" value="1"/>
</dbReference>
<reference evidence="2 3" key="1">
    <citation type="submission" date="2018-08" db="EMBL/GenBank/DDBJ databases">
        <title>Recombination of ecologically and evolutionarily significant loci maintains genetic cohesion in the Pseudomonas syringae species complex.</title>
        <authorList>
            <person name="Dillon M."/>
            <person name="Thakur S."/>
            <person name="Almeida R.N.D."/>
            <person name="Weir B.S."/>
            <person name="Guttman D.S."/>
        </authorList>
    </citation>
    <scope>NUCLEOTIDE SEQUENCE [LARGE SCALE GENOMIC DNA]</scope>
    <source>
        <strain evidence="2 3">ICMP 11935</strain>
    </source>
</reference>
<feature type="domain" description="Aminotransferase class I/classII large" evidence="1">
    <location>
        <begin position="2"/>
        <end position="46"/>
    </location>
</feature>
<dbReference type="InterPro" id="IPR004839">
    <property type="entry name" value="Aminotransferase_I/II_large"/>
</dbReference>
<evidence type="ECO:0000313" key="3">
    <source>
        <dbReference type="Proteomes" id="UP000274315"/>
    </source>
</evidence>